<dbReference type="Proteomes" id="UP000070452">
    <property type="component" value="Unassembled WGS sequence"/>
</dbReference>
<dbReference type="Pfam" id="PF12363">
    <property type="entry name" value="Phage_TAC_12"/>
    <property type="match status" value="1"/>
</dbReference>
<evidence type="ECO:0000256" key="1">
    <source>
        <dbReference type="SAM" id="Coils"/>
    </source>
</evidence>
<proteinExistence type="predicted"/>
<accession>A0A132P6U6</accession>
<evidence type="ECO:0000313" key="2">
    <source>
        <dbReference type="EMBL" id="KWX18045.1"/>
    </source>
</evidence>
<dbReference type="AlphaFoldDB" id="A0A132P6U6"/>
<dbReference type="InterPro" id="IPR024410">
    <property type="entry name" value="Phage_TAC_12"/>
</dbReference>
<protein>
    <recommendedName>
        <fullName evidence="4">Phage protein</fullName>
    </recommendedName>
</protein>
<dbReference type="EMBL" id="LRHK01000001">
    <property type="protein sequence ID" value="KWX18045.1"/>
    <property type="molecule type" value="Genomic_DNA"/>
</dbReference>
<evidence type="ECO:0008006" key="4">
    <source>
        <dbReference type="Google" id="ProtNLM"/>
    </source>
</evidence>
<gene>
    <name evidence="2" type="ORF">AWT83_06010</name>
</gene>
<reference evidence="2 3" key="1">
    <citation type="submission" date="2016-01" db="EMBL/GenBank/DDBJ databases">
        <title>Molecular Mechanisms for transfer of large genomic segments between Enterococcus faecium strains.</title>
        <authorList>
            <person name="Garcia-Solache M.A."/>
            <person name="Lebreton F."/>
            <person name="Mclaughlin R.E."/>
            <person name="Whiteaker J.D."/>
            <person name="Gilmore M.S."/>
            <person name="Rice L.B."/>
        </authorList>
    </citation>
    <scope>NUCLEOTIDE SEQUENCE [LARGE SCALE GENOMIC DNA]</scope>
    <source>
        <strain evidence="2 3">D344RRF x C68</strain>
    </source>
</reference>
<dbReference type="RefSeq" id="WP_002318272.1">
    <property type="nucleotide sequence ID" value="NZ_CAXRWR010000047.1"/>
</dbReference>
<sequence length="122" mass="14066">MKLKIKGKEYSFKFGTKFVRELDKVMPFVDGNMEFGMGLSAKVLPELRSYNVNTLSRVLEIANRTEEETITLDEMDDYIDEVKDIEKLFDEVLKELAESNAGKLAVRNLNQKLKEAEKQQAE</sequence>
<name>A0A132P6U6_ENTFC</name>
<organism evidence="2 3">
    <name type="scientific">Enterococcus faecium</name>
    <name type="common">Streptococcus faecium</name>
    <dbReference type="NCBI Taxonomy" id="1352"/>
    <lineage>
        <taxon>Bacteria</taxon>
        <taxon>Bacillati</taxon>
        <taxon>Bacillota</taxon>
        <taxon>Bacilli</taxon>
        <taxon>Lactobacillales</taxon>
        <taxon>Enterococcaceae</taxon>
        <taxon>Enterococcus</taxon>
    </lineage>
</organism>
<comment type="caution">
    <text evidence="2">The sequence shown here is derived from an EMBL/GenBank/DDBJ whole genome shotgun (WGS) entry which is preliminary data.</text>
</comment>
<evidence type="ECO:0000313" key="3">
    <source>
        <dbReference type="Proteomes" id="UP000070452"/>
    </source>
</evidence>
<keyword evidence="1" id="KW-0175">Coiled coil</keyword>
<feature type="coiled-coil region" evidence="1">
    <location>
        <begin position="75"/>
        <end position="119"/>
    </location>
</feature>